<reference evidence="3 4" key="1">
    <citation type="submission" date="2024-01" db="EMBL/GenBank/DDBJ databases">
        <title>the genome sequence of strain Microbacterium schleiferi NBRC 15075.</title>
        <authorList>
            <person name="Ding Y."/>
            <person name="Zhang G."/>
        </authorList>
    </citation>
    <scope>NUCLEOTIDE SEQUENCE [LARGE SCALE GENOMIC DNA]</scope>
    <source>
        <strain evidence="3 4">NBRC 15075</strain>
    </source>
</reference>
<keyword evidence="1" id="KW-0812">Transmembrane</keyword>
<keyword evidence="1" id="KW-0472">Membrane</keyword>
<dbReference type="EMBL" id="JAZHOV010000002">
    <property type="protein sequence ID" value="MEF2254094.1"/>
    <property type="molecule type" value="Genomic_DNA"/>
</dbReference>
<sequence length="226" mass="23430">MAASAKSNNSFAIWVSVAVVAVLVLVGALVVWMNNTASAPGPVPAAANINTETGAIAVGDGPNSVDTYIDFMCPICNQFEQAEGETIQQLLDDGSITLNIHPVSILDRVSQGTEFSTRSASAAYCVAESDPDAVLDFVRAMYAQQPAESSPGLTDEEIVAIAESAGATNSSACITDGTYMDFATAMTRNLPTNPANGSAGTPTLVVNGEYVTVTFDPQTDIVARLT</sequence>
<dbReference type="CDD" id="cd02972">
    <property type="entry name" value="DsbA_family"/>
    <property type="match status" value="1"/>
</dbReference>
<evidence type="ECO:0000313" key="3">
    <source>
        <dbReference type="EMBL" id="MEF2254094.1"/>
    </source>
</evidence>
<evidence type="ECO:0000256" key="1">
    <source>
        <dbReference type="SAM" id="Phobius"/>
    </source>
</evidence>
<gene>
    <name evidence="3" type="ORF">V2V91_02940</name>
</gene>
<proteinExistence type="predicted"/>
<keyword evidence="4" id="KW-1185">Reference proteome</keyword>
<evidence type="ECO:0000259" key="2">
    <source>
        <dbReference type="Pfam" id="PF13462"/>
    </source>
</evidence>
<feature type="domain" description="Thioredoxin-like fold" evidence="2">
    <location>
        <begin position="60"/>
        <end position="212"/>
    </location>
</feature>
<dbReference type="Proteomes" id="UP001351900">
    <property type="component" value="Unassembled WGS sequence"/>
</dbReference>
<evidence type="ECO:0000313" key="4">
    <source>
        <dbReference type="Proteomes" id="UP001351900"/>
    </source>
</evidence>
<dbReference type="InterPro" id="IPR036249">
    <property type="entry name" value="Thioredoxin-like_sf"/>
</dbReference>
<dbReference type="SUPFAM" id="SSF52833">
    <property type="entry name" value="Thioredoxin-like"/>
    <property type="match status" value="1"/>
</dbReference>
<protein>
    <submittedName>
        <fullName evidence="3">Thioredoxin domain-containing protein</fullName>
    </submittedName>
</protein>
<dbReference type="Gene3D" id="3.40.30.10">
    <property type="entry name" value="Glutaredoxin"/>
    <property type="match status" value="1"/>
</dbReference>
<feature type="transmembrane region" description="Helical" evidence="1">
    <location>
        <begin position="12"/>
        <end position="33"/>
    </location>
</feature>
<dbReference type="Pfam" id="PF13462">
    <property type="entry name" value="Thioredoxin_4"/>
    <property type="match status" value="1"/>
</dbReference>
<name>A0ABU7V5N7_9MICO</name>
<organism evidence="3 4">
    <name type="scientific">Microbacterium schleiferi</name>
    <dbReference type="NCBI Taxonomy" id="69362"/>
    <lineage>
        <taxon>Bacteria</taxon>
        <taxon>Bacillati</taxon>
        <taxon>Actinomycetota</taxon>
        <taxon>Actinomycetes</taxon>
        <taxon>Micrococcales</taxon>
        <taxon>Microbacteriaceae</taxon>
        <taxon>Microbacterium</taxon>
    </lineage>
</organism>
<dbReference type="InterPro" id="IPR012336">
    <property type="entry name" value="Thioredoxin-like_fold"/>
</dbReference>
<dbReference type="RefSeq" id="WP_331790731.1">
    <property type="nucleotide sequence ID" value="NZ_BAAAUO010000005.1"/>
</dbReference>
<comment type="caution">
    <text evidence="3">The sequence shown here is derived from an EMBL/GenBank/DDBJ whole genome shotgun (WGS) entry which is preliminary data.</text>
</comment>
<keyword evidence="1" id="KW-1133">Transmembrane helix</keyword>
<accession>A0ABU7V5N7</accession>